<protein>
    <submittedName>
        <fullName evidence="2">Uncharacterized protein</fullName>
    </submittedName>
</protein>
<name>A0AAV4SVR6_9ARAC</name>
<keyword evidence="3" id="KW-1185">Reference proteome</keyword>
<proteinExistence type="predicted"/>
<reference evidence="2 3" key="1">
    <citation type="submission" date="2021-06" db="EMBL/GenBank/DDBJ databases">
        <title>Caerostris darwini draft genome.</title>
        <authorList>
            <person name="Kono N."/>
            <person name="Arakawa K."/>
        </authorList>
    </citation>
    <scope>NUCLEOTIDE SEQUENCE [LARGE SCALE GENOMIC DNA]</scope>
</reference>
<sequence>MCLDRSNKALMHLQKARQLQTMLVIAKQLSAYYVLLVPQITIHAHHTIVAFISVVLIFSRARRKMRSSRRNDGFDFSKIRNRVSLIKNKEFEIISNDNA</sequence>
<evidence type="ECO:0000313" key="3">
    <source>
        <dbReference type="Proteomes" id="UP001054837"/>
    </source>
</evidence>
<organism evidence="2 3">
    <name type="scientific">Caerostris darwini</name>
    <dbReference type="NCBI Taxonomy" id="1538125"/>
    <lineage>
        <taxon>Eukaryota</taxon>
        <taxon>Metazoa</taxon>
        <taxon>Ecdysozoa</taxon>
        <taxon>Arthropoda</taxon>
        <taxon>Chelicerata</taxon>
        <taxon>Arachnida</taxon>
        <taxon>Araneae</taxon>
        <taxon>Araneomorphae</taxon>
        <taxon>Entelegynae</taxon>
        <taxon>Araneoidea</taxon>
        <taxon>Araneidae</taxon>
        <taxon>Caerostris</taxon>
    </lineage>
</organism>
<dbReference type="Proteomes" id="UP001054837">
    <property type="component" value="Unassembled WGS sequence"/>
</dbReference>
<keyword evidence="1" id="KW-0812">Transmembrane</keyword>
<dbReference type="AlphaFoldDB" id="A0AAV4SVR6"/>
<comment type="caution">
    <text evidence="2">The sequence shown here is derived from an EMBL/GenBank/DDBJ whole genome shotgun (WGS) entry which is preliminary data.</text>
</comment>
<dbReference type="EMBL" id="BPLQ01008329">
    <property type="protein sequence ID" value="GIY36590.1"/>
    <property type="molecule type" value="Genomic_DNA"/>
</dbReference>
<keyword evidence="1" id="KW-1133">Transmembrane helix</keyword>
<feature type="transmembrane region" description="Helical" evidence="1">
    <location>
        <begin position="44"/>
        <end position="61"/>
    </location>
</feature>
<gene>
    <name evidence="2" type="ORF">CDAR_111071</name>
</gene>
<keyword evidence="1" id="KW-0472">Membrane</keyword>
<accession>A0AAV4SVR6</accession>
<evidence type="ECO:0000313" key="2">
    <source>
        <dbReference type="EMBL" id="GIY36590.1"/>
    </source>
</evidence>
<evidence type="ECO:0000256" key="1">
    <source>
        <dbReference type="SAM" id="Phobius"/>
    </source>
</evidence>